<evidence type="ECO:0000256" key="1">
    <source>
        <dbReference type="SAM" id="Phobius"/>
    </source>
</evidence>
<keyword evidence="1" id="KW-1133">Transmembrane helix</keyword>
<keyword evidence="1" id="KW-0472">Membrane</keyword>
<evidence type="ECO:0000313" key="2">
    <source>
        <dbReference type="EMBL" id="EWY81193.1"/>
    </source>
</evidence>
<dbReference type="AlphaFoldDB" id="W9HF68"/>
<evidence type="ECO:0000313" key="3">
    <source>
        <dbReference type="Proteomes" id="UP000030753"/>
    </source>
</evidence>
<feature type="transmembrane region" description="Helical" evidence="1">
    <location>
        <begin position="172"/>
        <end position="197"/>
    </location>
</feature>
<dbReference type="Proteomes" id="UP000030753">
    <property type="component" value="Unassembled WGS sequence"/>
</dbReference>
<proteinExistence type="predicted"/>
<protein>
    <submittedName>
        <fullName evidence="2">Uncharacterized protein</fullName>
    </submittedName>
</protein>
<keyword evidence="1" id="KW-0812">Transmembrane</keyword>
<name>W9HF68_FUSOX</name>
<organism evidence="2 3">
    <name type="scientific">Fusarium oxysporum NRRL 32931</name>
    <dbReference type="NCBI Taxonomy" id="660029"/>
    <lineage>
        <taxon>Eukaryota</taxon>
        <taxon>Fungi</taxon>
        <taxon>Dikarya</taxon>
        <taxon>Ascomycota</taxon>
        <taxon>Pezizomycotina</taxon>
        <taxon>Sordariomycetes</taxon>
        <taxon>Hypocreomycetidae</taxon>
        <taxon>Hypocreales</taxon>
        <taxon>Nectriaceae</taxon>
        <taxon>Fusarium</taxon>
        <taxon>Fusarium oxysporum species complex</taxon>
    </lineage>
</organism>
<reference evidence="2 3" key="1">
    <citation type="submission" date="2011-06" db="EMBL/GenBank/DDBJ databases">
        <title>The Genome Sequence of Fusarium oxysporum FOSC 3-a.</title>
        <authorList>
            <consortium name="The Broad Institute Genome Sequencing Platform"/>
            <person name="Ma L.-J."/>
            <person name="Gale L.R."/>
            <person name="Schwartz D.C."/>
            <person name="Zhou S."/>
            <person name="Corby-Kistler H."/>
            <person name="Young S.K."/>
            <person name="Zeng Q."/>
            <person name="Gargeya S."/>
            <person name="Fitzgerald M."/>
            <person name="Haas B."/>
            <person name="Abouelleil A."/>
            <person name="Alvarado L."/>
            <person name="Arachchi H.M."/>
            <person name="Berlin A."/>
            <person name="Brown A."/>
            <person name="Chapman S.B."/>
            <person name="Chen Z."/>
            <person name="Dunbar C."/>
            <person name="Freedman E."/>
            <person name="Gearin G."/>
            <person name="Gellesch M."/>
            <person name="Goldberg J."/>
            <person name="Griggs A."/>
            <person name="Gujja S."/>
            <person name="Heiman D."/>
            <person name="Howarth C."/>
            <person name="Larson L."/>
            <person name="Lui A."/>
            <person name="MacDonald P.J.P."/>
            <person name="Mehta T."/>
            <person name="Montmayeur A."/>
            <person name="Murphy C."/>
            <person name="Neiman D."/>
            <person name="Pearson M."/>
            <person name="Priest M."/>
            <person name="Roberts A."/>
            <person name="Saif S."/>
            <person name="Shea T."/>
            <person name="Shenoy N."/>
            <person name="Sisk P."/>
            <person name="Stolte C."/>
            <person name="Sykes S."/>
            <person name="Wortman J."/>
            <person name="Nusbaum C."/>
            <person name="Birren B."/>
        </authorList>
    </citation>
    <scope>NUCLEOTIDE SEQUENCE [LARGE SCALE GENOMIC DNA]</scope>
    <source>
        <strain evidence="3">FOSC 3-a</strain>
    </source>
</reference>
<gene>
    <name evidence="2" type="ORF">FOYG_15470</name>
</gene>
<dbReference type="OrthoDB" id="5061200at2759"/>
<dbReference type="EMBL" id="JH717849">
    <property type="protein sequence ID" value="EWY81193.1"/>
    <property type="molecule type" value="Genomic_DNA"/>
</dbReference>
<accession>W9HF68</accession>
<sequence>MTDKQIGDKIRKSLSIVAHKQHLRIEQRLAELDAEAKYARQALLEADSANHGMLKSRERKQDAISATIKASEKAHANYEKSVEALQFVQSLGVSNMASAIRSLEKAVEDADKDQTVTRAAYDRVCCELPSFEEKAEAVKKNLRKRMPSFVRFVKQGMISLWLRRRETLPVRFVWRVMLETTGNIYLAILFLSLVRLFDKRRGSERHGRRYWWVDSGLLLGCL</sequence>
<dbReference type="HOGENOM" id="CLU_1245413_0_0_1"/>